<dbReference type="EMBL" id="CP066776">
    <property type="protein sequence ID" value="QQL45844.1"/>
    <property type="molecule type" value="Genomic_DNA"/>
</dbReference>
<dbReference type="InterPro" id="IPR000182">
    <property type="entry name" value="GNAT_dom"/>
</dbReference>
<sequence length="176" mass="19498">MVIRPASQHDKADIEALYRSAFPEEEWEKVAKLATDLLDDDAQGSFSLVIDDEDDQILGHVAFSEITIPSEPETHAAILAPLAVHPDAQRQGVGTALVNHGLDILTEEENNLVFVYGDPEYYGRFGFTVEPAENFRPPYELQFPKGWQVLALTAEAPPEDPIDITCAPALQDPTLW</sequence>
<dbReference type="CDD" id="cd04301">
    <property type="entry name" value="NAT_SF"/>
    <property type="match status" value="1"/>
</dbReference>
<dbReference type="Proteomes" id="UP000475117">
    <property type="component" value="Chromosome"/>
</dbReference>
<accession>A0A6B3LDF4</accession>
<dbReference type="InterPro" id="IPR016181">
    <property type="entry name" value="Acyl_CoA_acyltransferase"/>
</dbReference>
<dbReference type="SUPFAM" id="SSF55729">
    <property type="entry name" value="Acyl-CoA N-acyltransferases (Nat)"/>
    <property type="match status" value="1"/>
</dbReference>
<name>A0A6B3LDF4_9BACT</name>
<dbReference type="PANTHER" id="PTHR43617:SF2">
    <property type="entry name" value="UPF0039 PROTEIN SLL0451"/>
    <property type="match status" value="1"/>
</dbReference>
<dbReference type="GO" id="GO:0016747">
    <property type="term" value="F:acyltransferase activity, transferring groups other than amino-acyl groups"/>
    <property type="evidence" value="ECO:0007669"/>
    <property type="project" value="InterPro"/>
</dbReference>
<dbReference type="KEGG" id="soa:G3M56_004465"/>
<dbReference type="Pfam" id="PF13527">
    <property type="entry name" value="Acetyltransf_9"/>
    <property type="match status" value="1"/>
</dbReference>
<evidence type="ECO:0000313" key="2">
    <source>
        <dbReference type="Proteomes" id="UP000475117"/>
    </source>
</evidence>
<dbReference type="AlphaFoldDB" id="A0A6B3LDF4"/>
<dbReference type="Gene3D" id="3.40.630.30">
    <property type="match status" value="1"/>
</dbReference>
<organism evidence="1 2">
    <name type="scientific">Sulfuriroseicoccus oceanibius</name>
    <dbReference type="NCBI Taxonomy" id="2707525"/>
    <lineage>
        <taxon>Bacteria</taxon>
        <taxon>Pseudomonadati</taxon>
        <taxon>Verrucomicrobiota</taxon>
        <taxon>Verrucomicrobiia</taxon>
        <taxon>Verrucomicrobiales</taxon>
        <taxon>Verrucomicrobiaceae</taxon>
        <taxon>Sulfuriroseicoccus</taxon>
    </lineage>
</organism>
<dbReference type="PANTHER" id="PTHR43617">
    <property type="entry name" value="L-AMINO ACID N-ACETYLTRANSFERASE"/>
    <property type="match status" value="1"/>
</dbReference>
<keyword evidence="2" id="KW-1185">Reference proteome</keyword>
<evidence type="ECO:0000313" key="1">
    <source>
        <dbReference type="EMBL" id="QQL45844.1"/>
    </source>
</evidence>
<gene>
    <name evidence="1" type="ORF">G3M56_004465</name>
</gene>
<dbReference type="InterPro" id="IPR050276">
    <property type="entry name" value="MshD_Acetyltransferase"/>
</dbReference>
<dbReference type="RefSeq" id="WP_164364553.1">
    <property type="nucleotide sequence ID" value="NZ_CP066776.1"/>
</dbReference>
<dbReference type="PROSITE" id="PS51186">
    <property type="entry name" value="GNAT"/>
    <property type="match status" value="1"/>
</dbReference>
<keyword evidence="1" id="KW-0808">Transferase</keyword>
<proteinExistence type="predicted"/>
<protein>
    <submittedName>
        <fullName evidence="1">N-acetyltransferase</fullName>
    </submittedName>
</protein>
<reference evidence="1 2" key="1">
    <citation type="submission" date="2020-12" db="EMBL/GenBank/DDBJ databases">
        <title>Sulforoseuscoccus oceanibium gen. nov., sp. nov., a representative of the phylum Verrucomicrobia with special cytoplasmic membrane, and proposal of Sulforoseuscoccusaceae fam. nov.</title>
        <authorList>
            <person name="Xi F."/>
        </authorList>
    </citation>
    <scope>NUCLEOTIDE SEQUENCE [LARGE SCALE GENOMIC DNA]</scope>
    <source>
        <strain evidence="1 2">T37</strain>
    </source>
</reference>